<dbReference type="EMBL" id="BK032511">
    <property type="protein sequence ID" value="DAF44693.1"/>
    <property type="molecule type" value="Genomic_DNA"/>
</dbReference>
<organism evidence="1">
    <name type="scientific">Podoviridae sp. ct8Lf7</name>
    <dbReference type="NCBI Taxonomy" id="2827723"/>
    <lineage>
        <taxon>Viruses</taxon>
        <taxon>Duplodnaviria</taxon>
        <taxon>Heunggongvirae</taxon>
        <taxon>Uroviricota</taxon>
        <taxon>Caudoviricetes</taxon>
    </lineage>
</organism>
<evidence type="ECO:0000313" key="1">
    <source>
        <dbReference type="EMBL" id="DAF44693.1"/>
    </source>
</evidence>
<accession>A0A8S5S105</accession>
<sequence>MDIDKAYVMGQSFSDDGMYIGWSPLFDYSSE</sequence>
<reference evidence="1" key="1">
    <citation type="journal article" date="2021" name="Proc. Natl. Acad. Sci. U.S.A.">
        <title>A Catalog of Tens of Thousands of Viruses from Human Metagenomes Reveals Hidden Associations with Chronic Diseases.</title>
        <authorList>
            <person name="Tisza M.J."/>
            <person name="Buck C.B."/>
        </authorList>
    </citation>
    <scope>NUCLEOTIDE SEQUENCE</scope>
    <source>
        <strain evidence="1">Ct8Lf7</strain>
    </source>
</reference>
<protein>
    <submittedName>
        <fullName evidence="1">Uncharacterized protein</fullName>
    </submittedName>
</protein>
<name>A0A8S5S105_9CAUD</name>
<proteinExistence type="predicted"/>